<dbReference type="SUPFAM" id="SSF140931">
    <property type="entry name" value="Fic-like"/>
    <property type="match status" value="1"/>
</dbReference>
<dbReference type="PANTHER" id="PTHR13504:SF38">
    <property type="entry name" value="FIDO DOMAIN-CONTAINING PROTEIN"/>
    <property type="match status" value="1"/>
</dbReference>
<comment type="caution">
    <text evidence="2">The sequence shown here is derived from an EMBL/GenBank/DDBJ whole genome shotgun (WGS) entry which is preliminary data.</text>
</comment>
<feature type="domain" description="Fido" evidence="1">
    <location>
        <begin position="78"/>
        <end position="214"/>
    </location>
</feature>
<gene>
    <name evidence="2" type="ORF">H6A01_01065</name>
</gene>
<dbReference type="Pfam" id="PF02661">
    <property type="entry name" value="Fic"/>
    <property type="match status" value="1"/>
</dbReference>
<dbReference type="PROSITE" id="PS51459">
    <property type="entry name" value="FIDO"/>
    <property type="match status" value="1"/>
</dbReference>
<evidence type="ECO:0000313" key="2">
    <source>
        <dbReference type="EMBL" id="MBM6911917.1"/>
    </source>
</evidence>
<evidence type="ECO:0000259" key="1">
    <source>
        <dbReference type="PROSITE" id="PS51459"/>
    </source>
</evidence>
<dbReference type="Gene3D" id="1.10.3290.10">
    <property type="entry name" value="Fido-like domain"/>
    <property type="match status" value="1"/>
</dbReference>
<dbReference type="PANTHER" id="PTHR13504">
    <property type="entry name" value="FIDO DOMAIN-CONTAINING PROTEIN DDB_G0283145"/>
    <property type="match status" value="1"/>
</dbReference>
<reference evidence="2 3" key="1">
    <citation type="journal article" date="2021" name="Sci. Rep.">
        <title>The distribution of antibiotic resistance genes in chicken gut microbiota commensals.</title>
        <authorList>
            <person name="Juricova H."/>
            <person name="Matiasovicova J."/>
            <person name="Kubasova T."/>
            <person name="Cejkova D."/>
            <person name="Rychlik I."/>
        </authorList>
    </citation>
    <scope>NUCLEOTIDE SEQUENCE [LARGE SCALE GENOMIC DNA]</scope>
    <source>
        <strain evidence="2 3">An537</strain>
    </source>
</reference>
<evidence type="ECO:0000313" key="3">
    <source>
        <dbReference type="Proteomes" id="UP000707138"/>
    </source>
</evidence>
<dbReference type="RefSeq" id="WP_205087233.1">
    <property type="nucleotide sequence ID" value="NZ_JACJLA010000001.1"/>
</dbReference>
<dbReference type="EMBL" id="JACJLA010000001">
    <property type="protein sequence ID" value="MBM6911917.1"/>
    <property type="molecule type" value="Genomic_DNA"/>
</dbReference>
<dbReference type="Proteomes" id="UP000707138">
    <property type="component" value="Unassembled WGS sequence"/>
</dbReference>
<sequence>MKKVGYEQAMEIAHKMSTKFIYDMAQLEGNTATYEEVETIAAGRSVGGLSVREVNQVYGIAKGWNRMLDFLKDGNFEVSKEVAVLLNMNISSGENYNGFGDFRVRPVRISGTDYMPPRPDELETLWNEMIDGIEKAPDDEKALYLYLESSRNQYFGDGNKRTALTMMNAMLIEEGYCPITITMEDNKEYRSKLLDFYERYDPASRKSLYEFLKKCQDKVYEYWVVEPERKAQQEKEREKEISTAKTKTAPKKIQLKVYKPKTNKGMSR</sequence>
<accession>A0ABS2GDL8</accession>
<dbReference type="InterPro" id="IPR003812">
    <property type="entry name" value="Fido"/>
</dbReference>
<keyword evidence="3" id="KW-1185">Reference proteome</keyword>
<dbReference type="InterPro" id="IPR036597">
    <property type="entry name" value="Fido-like_dom_sf"/>
</dbReference>
<organism evidence="2 3">
    <name type="scientific">Veillonella magna</name>
    <dbReference type="NCBI Taxonomy" id="464322"/>
    <lineage>
        <taxon>Bacteria</taxon>
        <taxon>Bacillati</taxon>
        <taxon>Bacillota</taxon>
        <taxon>Negativicutes</taxon>
        <taxon>Veillonellales</taxon>
        <taxon>Veillonellaceae</taxon>
        <taxon>Veillonella</taxon>
    </lineage>
</organism>
<protein>
    <submittedName>
        <fullName evidence="2">Fic family protein</fullName>
    </submittedName>
</protein>
<proteinExistence type="predicted"/>
<dbReference type="InterPro" id="IPR040198">
    <property type="entry name" value="Fido_containing"/>
</dbReference>
<name>A0ABS2GDL8_9FIRM</name>